<evidence type="ECO:0000313" key="2">
    <source>
        <dbReference type="Proteomes" id="UP001164250"/>
    </source>
</evidence>
<reference evidence="2" key="1">
    <citation type="journal article" date="2023" name="G3 (Bethesda)">
        <title>Genome assembly and association tests identify interacting loci associated with vigor, precocity, and sex in interspecific pistachio rootstocks.</title>
        <authorList>
            <person name="Palmer W."/>
            <person name="Jacygrad E."/>
            <person name="Sagayaradj S."/>
            <person name="Cavanaugh K."/>
            <person name="Han R."/>
            <person name="Bertier L."/>
            <person name="Beede B."/>
            <person name="Kafkas S."/>
            <person name="Golino D."/>
            <person name="Preece J."/>
            <person name="Michelmore R."/>
        </authorList>
    </citation>
    <scope>NUCLEOTIDE SEQUENCE [LARGE SCALE GENOMIC DNA]</scope>
</reference>
<proteinExistence type="predicted"/>
<name>A0ACC0ZU84_9ROSI</name>
<dbReference type="Proteomes" id="UP001164250">
    <property type="component" value="Chromosome 15"/>
</dbReference>
<comment type="caution">
    <text evidence="1">The sequence shown here is derived from an EMBL/GenBank/DDBJ whole genome shotgun (WGS) entry which is preliminary data.</text>
</comment>
<dbReference type="EMBL" id="CM047910">
    <property type="protein sequence ID" value="KAJ0076324.1"/>
    <property type="molecule type" value="Genomic_DNA"/>
</dbReference>
<accession>A0ACC0ZU84</accession>
<keyword evidence="2" id="KW-1185">Reference proteome</keyword>
<evidence type="ECO:0000313" key="1">
    <source>
        <dbReference type="EMBL" id="KAJ0076324.1"/>
    </source>
</evidence>
<organism evidence="1 2">
    <name type="scientific">Pistacia atlantica</name>
    <dbReference type="NCBI Taxonomy" id="434234"/>
    <lineage>
        <taxon>Eukaryota</taxon>
        <taxon>Viridiplantae</taxon>
        <taxon>Streptophyta</taxon>
        <taxon>Embryophyta</taxon>
        <taxon>Tracheophyta</taxon>
        <taxon>Spermatophyta</taxon>
        <taxon>Magnoliopsida</taxon>
        <taxon>eudicotyledons</taxon>
        <taxon>Gunneridae</taxon>
        <taxon>Pentapetalae</taxon>
        <taxon>rosids</taxon>
        <taxon>malvids</taxon>
        <taxon>Sapindales</taxon>
        <taxon>Anacardiaceae</taxon>
        <taxon>Pistacia</taxon>
    </lineage>
</organism>
<gene>
    <name evidence="1" type="ORF">Patl1_33842</name>
</gene>
<protein>
    <submittedName>
        <fullName evidence="1">Uncharacterized protein</fullName>
    </submittedName>
</protein>
<sequence length="241" mass="26590">MATLVLEKKLTRTDINSKLSVPTRCLNHFPVFGQGRRAARLIVKDLGQTHIERYWSLRLAVRRRGYAKPVIGGEWRKLVDRKGLKPGDVVLFFKKENEATSEKRGGGWVGLEWSGPGTFNLVIFFSSSSSASSTFISQFGPPPVQFSPPPPFAISFSSSASTFKCESSGFFGLPPPIQFAISLRHCYFALPFACDLLQLGPPPVCFFFFSLALLQFSSVLLLHSQSPSTVQLQPSSVNQLG</sequence>